<evidence type="ECO:0000256" key="1">
    <source>
        <dbReference type="SAM" id="MobiDB-lite"/>
    </source>
</evidence>
<feature type="compositionally biased region" description="Pro residues" evidence="1">
    <location>
        <begin position="47"/>
        <end position="56"/>
    </location>
</feature>
<proteinExistence type="predicted"/>
<evidence type="ECO:0000313" key="3">
    <source>
        <dbReference type="Proteomes" id="UP001216638"/>
    </source>
</evidence>
<name>A0AAF0DV90_9BASI</name>
<organism evidence="2 3">
    <name type="scientific">Malassezia brasiliensis</name>
    <dbReference type="NCBI Taxonomy" id="1821822"/>
    <lineage>
        <taxon>Eukaryota</taxon>
        <taxon>Fungi</taxon>
        <taxon>Dikarya</taxon>
        <taxon>Basidiomycota</taxon>
        <taxon>Ustilaginomycotina</taxon>
        <taxon>Malasseziomycetes</taxon>
        <taxon>Malasseziales</taxon>
        <taxon>Malasseziaceae</taxon>
        <taxon>Malassezia</taxon>
    </lineage>
</organism>
<protein>
    <submittedName>
        <fullName evidence="2">Uncharacterized protein</fullName>
    </submittedName>
</protein>
<accession>A0AAF0DV90</accession>
<sequence>MQLLRGLTKRGEPRTERPSAAPVPAPAPAAPAPAPAPTARAAQPLSPASPPRPLAPPAAEEPRVGDGATSPPTRAIRFTEPGTRAPPAGRARDDLDERLGASPSTHDEALGVRRSASDHHIRARAERPRARARALRG</sequence>
<dbReference type="Proteomes" id="UP001216638">
    <property type="component" value="Chromosome 3"/>
</dbReference>
<feature type="compositionally biased region" description="Basic and acidic residues" evidence="1">
    <location>
        <begin position="90"/>
        <end position="129"/>
    </location>
</feature>
<gene>
    <name evidence="2" type="ORF">MBRA1_002683</name>
</gene>
<dbReference type="AlphaFoldDB" id="A0AAF0DV90"/>
<evidence type="ECO:0000313" key="2">
    <source>
        <dbReference type="EMBL" id="WFC96027.1"/>
    </source>
</evidence>
<feature type="compositionally biased region" description="Low complexity" evidence="1">
    <location>
        <begin position="37"/>
        <end position="46"/>
    </location>
</feature>
<dbReference type="EMBL" id="CP119953">
    <property type="protein sequence ID" value="WFC96027.1"/>
    <property type="molecule type" value="Genomic_DNA"/>
</dbReference>
<reference evidence="2" key="1">
    <citation type="submission" date="2023-03" db="EMBL/GenBank/DDBJ databases">
        <title>Mating type loci evolution in Malassezia.</title>
        <authorList>
            <person name="Coelho M.A."/>
        </authorList>
    </citation>
    <scope>NUCLEOTIDE SEQUENCE</scope>
    <source>
        <strain evidence="2">CBS 14135</strain>
    </source>
</reference>
<feature type="compositionally biased region" description="Pro residues" evidence="1">
    <location>
        <begin position="21"/>
        <end position="36"/>
    </location>
</feature>
<feature type="region of interest" description="Disordered" evidence="1">
    <location>
        <begin position="1"/>
        <end position="137"/>
    </location>
</feature>
<keyword evidence="3" id="KW-1185">Reference proteome</keyword>